<evidence type="ECO:0000259" key="1">
    <source>
        <dbReference type="Pfam" id="PF04168"/>
    </source>
</evidence>
<accession>A0ABS1KS98</accession>
<proteinExistence type="predicted"/>
<dbReference type="EMBL" id="JAERRB010000004">
    <property type="protein sequence ID" value="MBL0742353.1"/>
    <property type="molecule type" value="Genomic_DNA"/>
</dbReference>
<dbReference type="SUPFAM" id="SSF56059">
    <property type="entry name" value="Glutathione synthetase ATP-binding domain-like"/>
    <property type="match status" value="1"/>
</dbReference>
<dbReference type="Pfam" id="PF14403">
    <property type="entry name" value="CP_ATPgrasp_2"/>
    <property type="match status" value="1"/>
</dbReference>
<gene>
    <name evidence="3" type="ORF">JI741_14075</name>
</gene>
<evidence type="ECO:0000313" key="4">
    <source>
        <dbReference type="Proteomes" id="UP000613030"/>
    </source>
</evidence>
<name>A0ABS1KS98_9BACT</name>
<dbReference type="Proteomes" id="UP000613030">
    <property type="component" value="Unassembled WGS sequence"/>
</dbReference>
<evidence type="ECO:0000313" key="3">
    <source>
        <dbReference type="EMBL" id="MBL0742353.1"/>
    </source>
</evidence>
<dbReference type="InterPro" id="IPR025841">
    <property type="entry name" value="CP_ATPgrasp_2"/>
</dbReference>
<sequence length="850" mass="97214">MNPNTPLETWTRGYFANRTLLDECFGFEGEVKDHWKRLLHNIEQLDQDELKGRQQELLKLLKENGVTYNVYGDTDGLNRPWLLDTMPLLISGAEWRITERGMKQRAYVLNKVLEDLYGERKLLKERIIPPELIYAHSGFLRPCDKIKLPGANQLILYAADLSRGPDGKVWVLKDRTQAPSGMGYALENRSALSRVVPELFRDHSVNKLGGFFNNMMQAFLDIAPQGKEQPRVVLLTPGPRNETYFEHAFLASYMGFTLAQGEDLVVRNGYVWIKTVEGLEKVDVILRRIDDTFCDPLELREDSHLGVPGLLEAIRKGNVSVANPLGSSILENTGLMAFMHNVFKYFLNEDPVFKMVATWWCGQPKEMNHVIQNIDTLVIKKIDRGIGSATVIGSALSKAQKEDLVRRIKAQPYLYVGQEEVGFSTSPVFMKGKLEPRYTVLRTFLVAAKGGYDIMPGGLTRCSPEKGSFLVSNQDGGIAKDTWVENTPKTNTPSLLHHSDLKRKAVLPSRAAENLFWVGRYAQRVVRTSRFIRIVIRNLGQSGYLNNGQESEAQKALLRTVTHITGSYPGFLEEDETVTVDNRLTEIHKLICHENEEGSILYTVNSLLKAMYAVRDRWSIDNWRIIDDMEDTKRKLAVLEPQGIRHVFTLLDQMNGSILSFLEMNRQSMYRGEGWLMYRIGQLIEEISLELTQYRALLTFQYEEHVEFQILEALLVSNQNLSNYRSVYRTYFDIAPALDLLFLNKQNPISILSQLEQLLKFVEQLPQKEKGAHDSEISNIVFECYSLVRLINVDKLMEVDKELEFRLELDRVCELLSAKISVLSVKLTALYFSHSIYQSQGSKDNYKLEV</sequence>
<feature type="domain" description="DUF403" evidence="1">
    <location>
        <begin position="507"/>
        <end position="832"/>
    </location>
</feature>
<keyword evidence="4" id="KW-1185">Reference proteome</keyword>
<dbReference type="Pfam" id="PF04168">
    <property type="entry name" value="Alpha-E"/>
    <property type="match status" value="1"/>
</dbReference>
<dbReference type="Gene3D" id="3.30.1490.270">
    <property type="match status" value="1"/>
</dbReference>
<reference evidence="3 4" key="1">
    <citation type="submission" date="2021-01" db="EMBL/GenBank/DDBJ databases">
        <title>Chryseolinea sp. Jin1 Genome sequencing and assembly.</title>
        <authorList>
            <person name="Kim I."/>
        </authorList>
    </citation>
    <scope>NUCLEOTIDE SEQUENCE [LARGE SCALE GENOMIC DNA]</scope>
    <source>
        <strain evidence="3 4">Jin1</strain>
    </source>
</reference>
<dbReference type="PANTHER" id="PTHR34595:SF2">
    <property type="entry name" value="BLR2978 PROTEIN"/>
    <property type="match status" value="1"/>
</dbReference>
<dbReference type="PANTHER" id="PTHR34595">
    <property type="entry name" value="BLR5612 PROTEIN"/>
    <property type="match status" value="1"/>
</dbReference>
<dbReference type="InterPro" id="IPR007296">
    <property type="entry name" value="DUF403"/>
</dbReference>
<dbReference type="Gene3D" id="3.40.50.11290">
    <property type="match status" value="1"/>
</dbReference>
<comment type="caution">
    <text evidence="3">The sequence shown here is derived from an EMBL/GenBank/DDBJ whole genome shotgun (WGS) entry which is preliminary data.</text>
</comment>
<dbReference type="RefSeq" id="WP_202010508.1">
    <property type="nucleotide sequence ID" value="NZ_JAERRB010000004.1"/>
</dbReference>
<protein>
    <submittedName>
        <fullName evidence="3">Circularly permuted type 2 ATP-grasp protein</fullName>
    </submittedName>
</protein>
<feature type="domain" description="Circularly permuted ATP-grasp type 2" evidence="2">
    <location>
        <begin position="87"/>
        <end position="462"/>
    </location>
</feature>
<dbReference type="InterPro" id="IPR051680">
    <property type="entry name" value="ATP-dep_Glu-Cys_Ligase-2"/>
</dbReference>
<evidence type="ECO:0000259" key="2">
    <source>
        <dbReference type="Pfam" id="PF14403"/>
    </source>
</evidence>
<organism evidence="3 4">
    <name type="scientific">Chryseolinea lacunae</name>
    <dbReference type="NCBI Taxonomy" id="2801331"/>
    <lineage>
        <taxon>Bacteria</taxon>
        <taxon>Pseudomonadati</taxon>
        <taxon>Bacteroidota</taxon>
        <taxon>Cytophagia</taxon>
        <taxon>Cytophagales</taxon>
        <taxon>Fulvivirgaceae</taxon>
        <taxon>Chryseolinea</taxon>
    </lineage>
</organism>